<evidence type="ECO:0000313" key="1">
    <source>
        <dbReference type="EMBL" id="KAI9902695.1"/>
    </source>
</evidence>
<protein>
    <submittedName>
        <fullName evidence="1">Uncharacterized protein</fullName>
    </submittedName>
</protein>
<sequence length="471" mass="53053">MIPKENTAEVFARWGREYNSDIIHVKSLGQPIVVLNSLQAARDLLDKRGANYSDRPRFTLLGVMGWGRTLTFLPFGKLWKMHRKFLQTSFSSTNVRQWHDLQTREARKSVASLVHDPRKPWELCLKRFAVAIVMKVSYGVDITDDSDPHVQIASDAMYATANGGAPANSIVENFPWARYLPHWLIRDWPLLFAREWRWAIEKLHDVPFANAQAQMSYDTGASSLAHTLLNTFNHNERQGLPQEWTLDDIKGATGAVFIAGADTTWATCLIFVLNMVLHPDIQEKAQAQIDEVVGTDRLPDLSDRGSLPYIDWIVNEVYRWSPLSPLGIPHKSISDDTYNGMHIPKVYANAQAMAQDERMYANPRSFSPERFAPKSEGGSGEPLPVAHFGFGRRICVGRFLADSSVWIMAATMLATLNFRKPTNEEGIEYEPDVSFTNGTTCHPRPFKCNIQARSVRTVALVSAGATIQAYF</sequence>
<evidence type="ECO:0000313" key="2">
    <source>
        <dbReference type="Proteomes" id="UP001163324"/>
    </source>
</evidence>
<dbReference type="EMBL" id="CM047941">
    <property type="protein sequence ID" value="KAI9902695.1"/>
    <property type="molecule type" value="Genomic_DNA"/>
</dbReference>
<gene>
    <name evidence="1" type="ORF">N3K66_002047</name>
</gene>
<dbReference type="Proteomes" id="UP001163324">
    <property type="component" value="Chromosome 2"/>
</dbReference>
<name>A0ACC0V8G9_9HYPO</name>
<organism evidence="1 2">
    <name type="scientific">Trichothecium roseum</name>
    <dbReference type="NCBI Taxonomy" id="47278"/>
    <lineage>
        <taxon>Eukaryota</taxon>
        <taxon>Fungi</taxon>
        <taxon>Dikarya</taxon>
        <taxon>Ascomycota</taxon>
        <taxon>Pezizomycotina</taxon>
        <taxon>Sordariomycetes</taxon>
        <taxon>Hypocreomycetidae</taxon>
        <taxon>Hypocreales</taxon>
        <taxon>Hypocreales incertae sedis</taxon>
        <taxon>Trichothecium</taxon>
    </lineage>
</organism>
<proteinExistence type="predicted"/>
<keyword evidence="2" id="KW-1185">Reference proteome</keyword>
<accession>A0ACC0V8G9</accession>
<comment type="caution">
    <text evidence="1">The sequence shown here is derived from an EMBL/GenBank/DDBJ whole genome shotgun (WGS) entry which is preliminary data.</text>
</comment>
<reference evidence="1" key="1">
    <citation type="submission" date="2022-10" db="EMBL/GenBank/DDBJ databases">
        <title>Complete Genome of Trichothecium roseum strain YXFP-22015, a Plant Pathogen Isolated from Citrus.</title>
        <authorList>
            <person name="Wang Y."/>
            <person name="Zhu L."/>
        </authorList>
    </citation>
    <scope>NUCLEOTIDE SEQUENCE</scope>
    <source>
        <strain evidence="1">YXFP-22015</strain>
    </source>
</reference>